<name>A0ABX2EAK7_9BURK</name>
<keyword evidence="2" id="KW-1185">Reference proteome</keyword>
<evidence type="ECO:0000313" key="1">
    <source>
        <dbReference type="EMBL" id="NRF66109.1"/>
    </source>
</evidence>
<reference evidence="1 2" key="1">
    <citation type="submission" date="2020-05" db="EMBL/GenBank/DDBJ databases">
        <title>Aquincola sp. isolate from soil.</title>
        <authorList>
            <person name="Han J."/>
            <person name="Kim D.-U."/>
        </authorList>
    </citation>
    <scope>NUCLEOTIDE SEQUENCE [LARGE SCALE GENOMIC DNA]</scope>
    <source>
        <strain evidence="1 2">S2</strain>
    </source>
</reference>
<accession>A0ABX2EAK7</accession>
<dbReference type="Proteomes" id="UP000737171">
    <property type="component" value="Unassembled WGS sequence"/>
</dbReference>
<evidence type="ECO:0000313" key="2">
    <source>
        <dbReference type="Proteomes" id="UP000737171"/>
    </source>
</evidence>
<organism evidence="1 2">
    <name type="scientific">Pseudaquabacterium terrae</name>
    <dbReference type="NCBI Taxonomy" id="2732868"/>
    <lineage>
        <taxon>Bacteria</taxon>
        <taxon>Pseudomonadati</taxon>
        <taxon>Pseudomonadota</taxon>
        <taxon>Betaproteobacteria</taxon>
        <taxon>Burkholderiales</taxon>
        <taxon>Sphaerotilaceae</taxon>
        <taxon>Pseudaquabacterium</taxon>
    </lineage>
</organism>
<comment type="caution">
    <text evidence="1">The sequence shown here is derived from an EMBL/GenBank/DDBJ whole genome shotgun (WGS) entry which is preliminary data.</text>
</comment>
<dbReference type="EMBL" id="JABRWJ010000001">
    <property type="protein sequence ID" value="NRF66109.1"/>
    <property type="molecule type" value="Genomic_DNA"/>
</dbReference>
<sequence>MTAANEPLRLLVNRQNLRDTCFATDNDAQRPLTDGEARLRIEQFALTANNITYAAFGEAMKYWEFFPTEQPALGCIPVWGFATVVESRAEGVAVGERCYGYWPMGSYLIVAPERIDSRGFVDGRAHRASLPAVYNQIQFCRADPAYHAANEARQALLRPLFVTSFLIDDFLAEQDFFGARQVLLSSASSKTAYGTALCLSGRQPDSDITVTGLTSRANLAFTQSLGCYDQVLAYDDLSKLDRGLPTVYVDMSGSAAQRLAVHTHFNGALSYSCSVGGTHWDELGPGAGLPGPRPTLFFAPTQLRKRLNPPPEGWGPAGWQQRVDAAWTRLMAAMDGADRHPWLVVESATGAAAVRRTYLELLEGRSDPRAGHLLSFHPVSQPAP</sequence>
<gene>
    <name evidence="1" type="ORF">HLB44_03805</name>
</gene>
<protein>
    <submittedName>
        <fullName evidence="1">DUF2855 family protein</fullName>
    </submittedName>
</protein>
<dbReference type="InterPro" id="IPR021276">
    <property type="entry name" value="DUF2855"/>
</dbReference>
<dbReference type="Pfam" id="PF11017">
    <property type="entry name" value="DUF2855"/>
    <property type="match status" value="1"/>
</dbReference>
<proteinExistence type="predicted"/>